<reference evidence="1" key="1">
    <citation type="submission" date="2021-01" db="EMBL/GenBank/DDBJ databases">
        <title>Complete genome sequence of Clostridiales bacterium R-7.</title>
        <authorList>
            <person name="Mahoney-Kurpe S.C."/>
            <person name="Palevich N."/>
            <person name="Koike S."/>
            <person name="Moon C.D."/>
            <person name="Attwood G.T."/>
        </authorList>
    </citation>
    <scope>NUCLEOTIDE SEQUENCE</scope>
    <source>
        <strain evidence="1">R-7</strain>
    </source>
</reference>
<protein>
    <submittedName>
        <fullName evidence="1">M15 family metallopeptidase</fullName>
    </submittedName>
</protein>
<evidence type="ECO:0000313" key="1">
    <source>
        <dbReference type="EMBL" id="QUC67417.1"/>
    </source>
</evidence>
<evidence type="ECO:0000313" key="2">
    <source>
        <dbReference type="Proteomes" id="UP000682782"/>
    </source>
</evidence>
<sequence>MKKVCCLLLSLMLLLPVLAAAESDEEELLIEEVVEGEEPVKEVTGPSEPVWDFPVALEDMDPEYIILANKHYLLDKKYAPKDLVKVPSKPDKGGISWAVKPKDGQKLRKVCSDALCEMNAAIRAAAEENGYRKLYLKSAYRSYSTQKTMYNNRLKKNHGKDDGWVSKPGASDHQTGLGCDVVPANWKDKAMNDKMMKEPECQWMADHCQEFGFIIRYPADKQEITEINTEPWHLRYVGIPVATYIMENGLCLEEFTEQLQQAIQDYLAAGGDRAKVEKFIQTPTEE</sequence>
<dbReference type="EMBL" id="CP068393">
    <property type="protein sequence ID" value="QUC67417.1"/>
    <property type="molecule type" value="Genomic_DNA"/>
</dbReference>
<name>A0AC61MXD1_9FIRM</name>
<proteinExistence type="predicted"/>
<dbReference type="Proteomes" id="UP000682782">
    <property type="component" value="Chromosome"/>
</dbReference>
<gene>
    <name evidence="1" type="ORF">JYE49_01525</name>
</gene>
<organism evidence="1 2">
    <name type="scientific">Aristaeella hokkaidonensis</name>
    <dbReference type="NCBI Taxonomy" id="3046382"/>
    <lineage>
        <taxon>Bacteria</taxon>
        <taxon>Bacillati</taxon>
        <taxon>Bacillota</taxon>
        <taxon>Clostridia</taxon>
        <taxon>Eubacteriales</taxon>
        <taxon>Aristaeellaceae</taxon>
        <taxon>Aristaeella</taxon>
    </lineage>
</organism>
<keyword evidence="2" id="KW-1185">Reference proteome</keyword>
<accession>A0AC61MXD1</accession>